<dbReference type="VEuPathDB" id="FungiDB:ASPCADRAFT_177364"/>
<dbReference type="AlphaFoldDB" id="A0A1R3RA61"/>
<protein>
    <submittedName>
        <fullName evidence="2">Glycoside hydrolase family 79 protein</fullName>
    </submittedName>
</protein>
<dbReference type="PANTHER" id="PTHR36183:SF2">
    <property type="entry name" value="BETA-GLUCURONIDASE C-TERMINAL DOMAIN-CONTAINING PROTEIN"/>
    <property type="match status" value="1"/>
</dbReference>
<evidence type="ECO:0000259" key="1">
    <source>
        <dbReference type="Pfam" id="PF16862"/>
    </source>
</evidence>
<dbReference type="InterPro" id="IPR017853">
    <property type="entry name" value="GH"/>
</dbReference>
<dbReference type="STRING" id="602072.A0A1R3RA61"/>
<dbReference type="Proteomes" id="UP000188318">
    <property type="component" value="Unassembled WGS sequence"/>
</dbReference>
<name>A0A1R3RA61_ASPC5</name>
<dbReference type="PANTHER" id="PTHR36183">
    <property type="entry name" value="BETA-GLUCURONIDASE"/>
    <property type="match status" value="1"/>
</dbReference>
<feature type="domain" description="Beta-glucuronidase C-terminal" evidence="1">
    <location>
        <begin position="385"/>
        <end position="488"/>
    </location>
</feature>
<dbReference type="Gene3D" id="3.20.20.80">
    <property type="entry name" value="Glycosidases"/>
    <property type="match status" value="1"/>
</dbReference>
<gene>
    <name evidence="2" type="ORF">ASPCADRAFT_177364</name>
</gene>
<sequence>MSGTLAMAGIRLSAPIIPALWLVAGSVVNGLSFEIPSSAPANSSGQLDAAPVGLSFEFFAFPEYFQQLPLTNSCLGQLHNAAGAYSPIRIGGTTQDRATYNASLLSAVSYSVDSPDDAPETLTFGDSFMDIAAAYEGTVTVGLNRRLDNLSNTIAAAKIAKSKIVNLYAIELGNEPNFFTSSDPIADGQAWTATADAASQVSWQASVSDAMDNETSFAQAGVFFGLGSFNVSNLAEKEEETESTQYVRSFCHHYYPQSASTADLDGLMSHTEIVEGVAEFQAQVVTAQDLSKDFVFGETNSATGGGGGISPTFGAGLWILDYVMQATILGVKQLFFHQGTIGNCPYCWWDESVNAPFYGAYTAALALSGASKIAELDTGASRFAAYAFYDSNDQPIRVLLYNSEYYTSGTRSSVSVTLSGIPSTSSSVSAVRLTGDAATTIVGEGAITVAGQTFANGTCELQGTKDTEKIGTTAGVATFTVQASEALLIYV</sequence>
<keyword evidence="3" id="KW-1185">Reference proteome</keyword>
<dbReference type="InterPro" id="IPR052974">
    <property type="entry name" value="GH79_Enzymes"/>
</dbReference>
<dbReference type="EMBL" id="KV907511">
    <property type="protein sequence ID" value="OOF91369.1"/>
    <property type="molecule type" value="Genomic_DNA"/>
</dbReference>
<dbReference type="InterPro" id="IPR031728">
    <property type="entry name" value="GlcAase_C"/>
</dbReference>
<dbReference type="OrthoDB" id="2796951at2759"/>
<dbReference type="GO" id="GO:0016787">
    <property type="term" value="F:hydrolase activity"/>
    <property type="evidence" value="ECO:0007669"/>
    <property type="project" value="UniProtKB-KW"/>
</dbReference>
<evidence type="ECO:0000313" key="3">
    <source>
        <dbReference type="Proteomes" id="UP000188318"/>
    </source>
</evidence>
<proteinExistence type="predicted"/>
<accession>A0A1R3RA61</accession>
<organism evidence="2 3">
    <name type="scientific">Aspergillus carbonarius (strain ITEM 5010)</name>
    <dbReference type="NCBI Taxonomy" id="602072"/>
    <lineage>
        <taxon>Eukaryota</taxon>
        <taxon>Fungi</taxon>
        <taxon>Dikarya</taxon>
        <taxon>Ascomycota</taxon>
        <taxon>Pezizomycotina</taxon>
        <taxon>Eurotiomycetes</taxon>
        <taxon>Eurotiomycetidae</taxon>
        <taxon>Eurotiales</taxon>
        <taxon>Aspergillaceae</taxon>
        <taxon>Aspergillus</taxon>
        <taxon>Aspergillus subgen. Circumdati</taxon>
    </lineage>
</organism>
<dbReference type="Pfam" id="PF16862">
    <property type="entry name" value="Glyco_hydro_79C"/>
    <property type="match status" value="1"/>
</dbReference>
<dbReference type="SUPFAM" id="SSF51445">
    <property type="entry name" value="(Trans)glycosidases"/>
    <property type="match status" value="1"/>
</dbReference>
<dbReference type="OMA" id="TGTWPPI"/>
<reference evidence="3" key="1">
    <citation type="journal article" date="2017" name="Genome Biol.">
        <title>Comparative genomics reveals high biological diversity and specific adaptations in the industrially and medically important fungal genus Aspergillus.</title>
        <authorList>
            <person name="de Vries R.P."/>
            <person name="Riley R."/>
            <person name="Wiebenga A."/>
            <person name="Aguilar-Osorio G."/>
            <person name="Amillis S."/>
            <person name="Uchima C.A."/>
            <person name="Anderluh G."/>
            <person name="Asadollahi M."/>
            <person name="Askin M."/>
            <person name="Barry K."/>
            <person name="Battaglia E."/>
            <person name="Bayram O."/>
            <person name="Benocci T."/>
            <person name="Braus-Stromeyer S.A."/>
            <person name="Caldana C."/>
            <person name="Canovas D."/>
            <person name="Cerqueira G.C."/>
            <person name="Chen F."/>
            <person name="Chen W."/>
            <person name="Choi C."/>
            <person name="Clum A."/>
            <person name="Dos Santos R.A."/>
            <person name="Damasio A.R."/>
            <person name="Diallinas G."/>
            <person name="Emri T."/>
            <person name="Fekete E."/>
            <person name="Flipphi M."/>
            <person name="Freyberg S."/>
            <person name="Gallo A."/>
            <person name="Gournas C."/>
            <person name="Habgood R."/>
            <person name="Hainaut M."/>
            <person name="Harispe M.L."/>
            <person name="Henrissat B."/>
            <person name="Hilden K.S."/>
            <person name="Hope R."/>
            <person name="Hossain A."/>
            <person name="Karabika E."/>
            <person name="Karaffa L."/>
            <person name="Karanyi Z."/>
            <person name="Krasevec N."/>
            <person name="Kuo A."/>
            <person name="Kusch H."/>
            <person name="LaButti K."/>
            <person name="Lagendijk E.L."/>
            <person name="Lapidus A."/>
            <person name="Levasseur A."/>
            <person name="Lindquist E."/>
            <person name="Lipzen A."/>
            <person name="Logrieco A.F."/>
            <person name="MacCabe A."/>
            <person name="Maekelae M.R."/>
            <person name="Malavazi I."/>
            <person name="Melin P."/>
            <person name="Meyer V."/>
            <person name="Mielnichuk N."/>
            <person name="Miskei M."/>
            <person name="Molnar A.P."/>
            <person name="Mule G."/>
            <person name="Ngan C.Y."/>
            <person name="Orejas M."/>
            <person name="Orosz E."/>
            <person name="Ouedraogo J.P."/>
            <person name="Overkamp K.M."/>
            <person name="Park H.-S."/>
            <person name="Perrone G."/>
            <person name="Piumi F."/>
            <person name="Punt P.J."/>
            <person name="Ram A.F."/>
            <person name="Ramon A."/>
            <person name="Rauscher S."/>
            <person name="Record E."/>
            <person name="Riano-Pachon D.M."/>
            <person name="Robert V."/>
            <person name="Roehrig J."/>
            <person name="Ruller R."/>
            <person name="Salamov A."/>
            <person name="Salih N.S."/>
            <person name="Samson R.A."/>
            <person name="Sandor E."/>
            <person name="Sanguinetti M."/>
            <person name="Schuetze T."/>
            <person name="Sepcic K."/>
            <person name="Shelest E."/>
            <person name="Sherlock G."/>
            <person name="Sophianopoulou V."/>
            <person name="Squina F.M."/>
            <person name="Sun H."/>
            <person name="Susca A."/>
            <person name="Todd R.B."/>
            <person name="Tsang A."/>
            <person name="Unkles S.E."/>
            <person name="van de Wiele N."/>
            <person name="van Rossen-Uffink D."/>
            <person name="Oliveira J.V."/>
            <person name="Vesth T.C."/>
            <person name="Visser J."/>
            <person name="Yu J.-H."/>
            <person name="Zhou M."/>
            <person name="Andersen M.R."/>
            <person name="Archer D.B."/>
            <person name="Baker S.E."/>
            <person name="Benoit I."/>
            <person name="Brakhage A.A."/>
            <person name="Braus G.H."/>
            <person name="Fischer R."/>
            <person name="Frisvad J.C."/>
            <person name="Goldman G.H."/>
            <person name="Houbraken J."/>
            <person name="Oakley B."/>
            <person name="Pocsi I."/>
            <person name="Scazzocchio C."/>
            <person name="Seiboth B."/>
            <person name="vanKuyk P.A."/>
            <person name="Wortman J."/>
            <person name="Dyer P.S."/>
            <person name="Grigoriev I.V."/>
        </authorList>
    </citation>
    <scope>NUCLEOTIDE SEQUENCE [LARGE SCALE GENOMIC DNA]</scope>
    <source>
        <strain evidence="3">ITEM 5010</strain>
    </source>
</reference>
<evidence type="ECO:0000313" key="2">
    <source>
        <dbReference type="EMBL" id="OOF91369.1"/>
    </source>
</evidence>
<keyword evidence="2" id="KW-0378">Hydrolase</keyword>